<protein>
    <submittedName>
        <fullName evidence="1">Uncharacterized protein</fullName>
    </submittedName>
</protein>
<name>A0A6N3F976_9BACT</name>
<proteinExistence type="predicted"/>
<dbReference type="AlphaFoldDB" id="A0A6N3F976"/>
<gene>
    <name evidence="1" type="ORF">PCLFYP37_03086</name>
</gene>
<evidence type="ECO:0000313" key="1">
    <source>
        <dbReference type="EMBL" id="VYU48611.1"/>
    </source>
</evidence>
<organism evidence="1">
    <name type="scientific">Paraprevotella clara</name>
    <dbReference type="NCBI Taxonomy" id="454154"/>
    <lineage>
        <taxon>Bacteria</taxon>
        <taxon>Pseudomonadati</taxon>
        <taxon>Bacteroidota</taxon>
        <taxon>Bacteroidia</taxon>
        <taxon>Bacteroidales</taxon>
        <taxon>Prevotellaceae</taxon>
        <taxon>Paraprevotella</taxon>
    </lineage>
</organism>
<accession>A0A6N3F976</accession>
<dbReference type="EMBL" id="CACRUT010000016">
    <property type="protein sequence ID" value="VYU48611.1"/>
    <property type="molecule type" value="Genomic_DNA"/>
</dbReference>
<sequence>MKNVLSLTLGSISIISDKRELAGMGEIRMEEKRHSFFVKNTNLFVGVDFIYKHTHTHTHTF</sequence>
<reference evidence="1" key="1">
    <citation type="submission" date="2019-11" db="EMBL/GenBank/DDBJ databases">
        <authorList>
            <person name="Feng L."/>
        </authorList>
    </citation>
    <scope>NUCLEOTIDE SEQUENCE</scope>
    <source>
        <strain evidence="1">PclaraLFYP37</strain>
    </source>
</reference>